<dbReference type="InterPro" id="IPR000182">
    <property type="entry name" value="GNAT_dom"/>
</dbReference>
<keyword evidence="2" id="KW-0808">Transferase</keyword>
<dbReference type="PROSITE" id="PS51186">
    <property type="entry name" value="GNAT"/>
    <property type="match status" value="1"/>
</dbReference>
<dbReference type="GO" id="GO:0016747">
    <property type="term" value="F:acyltransferase activity, transferring groups other than amino-acyl groups"/>
    <property type="evidence" value="ECO:0007669"/>
    <property type="project" value="InterPro"/>
</dbReference>
<dbReference type="CDD" id="cd04301">
    <property type="entry name" value="NAT_SF"/>
    <property type="match status" value="1"/>
</dbReference>
<dbReference type="EMBL" id="JXJW01000005">
    <property type="protein sequence ID" value="PCS07830.1"/>
    <property type="molecule type" value="Genomic_DNA"/>
</dbReference>
<dbReference type="InterPro" id="IPR052829">
    <property type="entry name" value="N-acetyltransferase_domain"/>
</dbReference>
<accession>A0A2A5S307</accession>
<proteinExistence type="predicted"/>
<dbReference type="Proteomes" id="UP000218282">
    <property type="component" value="Unassembled WGS sequence"/>
</dbReference>
<protein>
    <submittedName>
        <fullName evidence="2">Acetyltransferase</fullName>
    </submittedName>
</protein>
<evidence type="ECO:0000313" key="3">
    <source>
        <dbReference type="Proteomes" id="UP000218282"/>
    </source>
</evidence>
<dbReference type="SUPFAM" id="SSF55729">
    <property type="entry name" value="Acyl-CoA N-acyltransferases (Nat)"/>
    <property type="match status" value="1"/>
</dbReference>
<feature type="domain" description="N-acetyltransferase" evidence="1">
    <location>
        <begin position="19"/>
        <end position="154"/>
    </location>
</feature>
<comment type="caution">
    <text evidence="2">The sequence shown here is derived from an EMBL/GenBank/DDBJ whole genome shotgun (WGS) entry which is preliminary data.</text>
</comment>
<gene>
    <name evidence="2" type="ORF">RU86_GL001887</name>
</gene>
<organism evidence="2 3">
    <name type="scientific">Pseudolactococcus piscium</name>
    <dbReference type="NCBI Taxonomy" id="1364"/>
    <lineage>
        <taxon>Bacteria</taxon>
        <taxon>Bacillati</taxon>
        <taxon>Bacillota</taxon>
        <taxon>Bacilli</taxon>
        <taxon>Lactobacillales</taxon>
        <taxon>Streptococcaceae</taxon>
        <taxon>Pseudolactococcus</taxon>
    </lineage>
</organism>
<evidence type="ECO:0000259" key="1">
    <source>
        <dbReference type="PROSITE" id="PS51186"/>
    </source>
</evidence>
<dbReference type="InterPro" id="IPR016181">
    <property type="entry name" value="Acyl_CoA_acyltransferase"/>
</dbReference>
<dbReference type="Pfam" id="PF00583">
    <property type="entry name" value="Acetyltransf_1"/>
    <property type="match status" value="1"/>
</dbReference>
<keyword evidence="3" id="KW-1185">Reference proteome</keyword>
<reference evidence="2 3" key="1">
    <citation type="submission" date="2014-12" db="EMBL/GenBank/DDBJ databases">
        <title>Draft genome sequences of 10 type strains of Lactococcus.</title>
        <authorList>
            <person name="Sun Z."/>
            <person name="Zhong Z."/>
            <person name="Liu W."/>
            <person name="Zhang W."/>
            <person name="Zhang H."/>
        </authorList>
    </citation>
    <scope>NUCLEOTIDE SEQUENCE [LARGE SCALE GENOMIC DNA]</scope>
    <source>
        <strain evidence="2 3">DSM 6634</strain>
    </source>
</reference>
<dbReference type="Gene3D" id="3.40.630.30">
    <property type="match status" value="1"/>
</dbReference>
<evidence type="ECO:0000313" key="2">
    <source>
        <dbReference type="EMBL" id="PCS07830.1"/>
    </source>
</evidence>
<sequence length="154" mass="17269">MMLTLTKMTQGNFDDYMATAITTYANEKEANGSWPKADAHSNAEASYQQLLPDGLLTADNYLYMIQEQSENLGYIWFAKSNQNQDTAFIYDFEIYPAFQNRGFGTKALSLVESEAKQLGFSALSLHVFGSNAPAIHLYKKMGFGVTDMSMRKTL</sequence>
<name>A0A2A5S307_9LACT</name>
<dbReference type="PANTHER" id="PTHR43259:SF1">
    <property type="entry name" value="N-ACETYLTRANSFERASE DOMAIN-CONTAINING PROTEIN"/>
    <property type="match status" value="1"/>
</dbReference>
<dbReference type="AlphaFoldDB" id="A0A2A5S307"/>
<dbReference type="PANTHER" id="PTHR43259">
    <property type="entry name" value="SPT10P"/>
    <property type="match status" value="1"/>
</dbReference>